<sequence>TSKSKYAPQLRDFSNAIQGKTRSHYQRCLRFIPITSHAGIFAFELPMAIHSSCRTSANRTFSSCELPILVPTSICAIRAKLCISHQT</sequence>
<dbReference type="AlphaFoldDB" id="A0AAN5HYT1"/>
<reference evidence="2" key="1">
    <citation type="submission" date="2022-10" db="EMBL/GenBank/DDBJ databases">
        <title>Genome assembly of Pristionchus species.</title>
        <authorList>
            <person name="Yoshida K."/>
            <person name="Sommer R.J."/>
        </authorList>
    </citation>
    <scope>NUCLEOTIDE SEQUENCE [LARGE SCALE GENOMIC DNA]</scope>
    <source>
        <strain evidence="2">RS5460</strain>
    </source>
</reference>
<keyword evidence="2" id="KW-1185">Reference proteome</keyword>
<dbReference type="EMBL" id="BTRK01000004">
    <property type="protein sequence ID" value="GMR45853.1"/>
    <property type="molecule type" value="Genomic_DNA"/>
</dbReference>
<proteinExistence type="predicted"/>
<protein>
    <submittedName>
        <fullName evidence="1">Uncharacterized protein</fullName>
    </submittedName>
</protein>
<gene>
    <name evidence="1" type="ORF">PMAYCL1PPCAC_16048</name>
</gene>
<name>A0AAN5HYT1_9BILA</name>
<evidence type="ECO:0000313" key="1">
    <source>
        <dbReference type="EMBL" id="GMR45853.1"/>
    </source>
</evidence>
<dbReference type="Proteomes" id="UP001328107">
    <property type="component" value="Unassembled WGS sequence"/>
</dbReference>
<comment type="caution">
    <text evidence="1">The sequence shown here is derived from an EMBL/GenBank/DDBJ whole genome shotgun (WGS) entry which is preliminary data.</text>
</comment>
<organism evidence="1 2">
    <name type="scientific">Pristionchus mayeri</name>
    <dbReference type="NCBI Taxonomy" id="1317129"/>
    <lineage>
        <taxon>Eukaryota</taxon>
        <taxon>Metazoa</taxon>
        <taxon>Ecdysozoa</taxon>
        <taxon>Nematoda</taxon>
        <taxon>Chromadorea</taxon>
        <taxon>Rhabditida</taxon>
        <taxon>Rhabditina</taxon>
        <taxon>Diplogasteromorpha</taxon>
        <taxon>Diplogasteroidea</taxon>
        <taxon>Neodiplogasteridae</taxon>
        <taxon>Pristionchus</taxon>
    </lineage>
</organism>
<accession>A0AAN5HYT1</accession>
<feature type="non-terminal residue" evidence="1">
    <location>
        <position position="1"/>
    </location>
</feature>
<evidence type="ECO:0000313" key="2">
    <source>
        <dbReference type="Proteomes" id="UP001328107"/>
    </source>
</evidence>
<feature type="non-terminal residue" evidence="1">
    <location>
        <position position="87"/>
    </location>
</feature>